<evidence type="ECO:0000313" key="3">
    <source>
        <dbReference type="Proteomes" id="UP000255061"/>
    </source>
</evidence>
<accession>A0A380B1C4</accession>
<dbReference type="InterPro" id="IPR011990">
    <property type="entry name" value="TPR-like_helical_dom_sf"/>
</dbReference>
<reference evidence="2 3" key="1">
    <citation type="submission" date="2018-06" db="EMBL/GenBank/DDBJ databases">
        <authorList>
            <consortium name="Pathogen Informatics"/>
            <person name="Doyle S."/>
        </authorList>
    </citation>
    <scope>NUCLEOTIDE SEQUENCE [LARGE SCALE GENOMIC DNA]</scope>
    <source>
        <strain evidence="2 3">NCTC10736</strain>
    </source>
</reference>
<evidence type="ECO:0000256" key="1">
    <source>
        <dbReference type="SAM" id="MobiDB-lite"/>
    </source>
</evidence>
<feature type="region of interest" description="Disordered" evidence="1">
    <location>
        <begin position="26"/>
        <end position="60"/>
    </location>
</feature>
<dbReference type="AlphaFoldDB" id="A0A380B1C4"/>
<proteinExistence type="predicted"/>
<gene>
    <name evidence="2" type="ORF">NCTC10736_03313</name>
</gene>
<dbReference type="Proteomes" id="UP000255061">
    <property type="component" value="Unassembled WGS sequence"/>
</dbReference>
<dbReference type="RefSeq" id="WP_115406761.1">
    <property type="nucleotide sequence ID" value="NZ_UGYV01000001.1"/>
</dbReference>
<sequence>MKILVILILIAIGVFLFRRTQRLAKEEQEASQPKSAPITPVVPREEVPSSPAAEPEQMEPVDLAVVTPVVETVIEVEAELMPRDPEYVQSAINISVDIDTDIIEVDIPATHNEQAVIILGSTDVDEQAEAAGADVLKAEIQTAAPVATGAQAPGDWANVTLMRAFKEYQAATSVNERYSALQNMVGECYKQRKSADYRNYGAQLVQEYIALFQTVTAEQGKTAELKSTGFLHLATLLNDTQAFDAAIALCRKALEFGLSDGTVTGFEGRIARIEKAQTKAATT</sequence>
<feature type="compositionally biased region" description="Low complexity" evidence="1">
    <location>
        <begin position="48"/>
        <end position="60"/>
    </location>
</feature>
<protein>
    <submittedName>
        <fullName evidence="2">Uncharacterized protein</fullName>
    </submittedName>
</protein>
<dbReference type="EMBL" id="UGYV01000001">
    <property type="protein sequence ID" value="SUI91389.1"/>
    <property type="molecule type" value="Genomic_DNA"/>
</dbReference>
<evidence type="ECO:0000313" key="2">
    <source>
        <dbReference type="EMBL" id="SUI91389.1"/>
    </source>
</evidence>
<name>A0A380B1C4_9GAMM</name>
<dbReference type="Gene3D" id="1.25.40.10">
    <property type="entry name" value="Tetratricopeptide repeat domain"/>
    <property type="match status" value="1"/>
</dbReference>
<organism evidence="2 3">
    <name type="scientific">Shewanella morhuae</name>
    <dbReference type="NCBI Taxonomy" id="365591"/>
    <lineage>
        <taxon>Bacteria</taxon>
        <taxon>Pseudomonadati</taxon>
        <taxon>Pseudomonadota</taxon>
        <taxon>Gammaproteobacteria</taxon>
        <taxon>Alteromonadales</taxon>
        <taxon>Shewanellaceae</taxon>
        <taxon>Shewanella</taxon>
    </lineage>
</organism>